<dbReference type="GO" id="GO:0016020">
    <property type="term" value="C:membrane"/>
    <property type="evidence" value="ECO:0007669"/>
    <property type="project" value="InterPro"/>
</dbReference>
<dbReference type="InterPro" id="IPR010730">
    <property type="entry name" value="HET"/>
</dbReference>
<keyword evidence="2" id="KW-0328">Glycosyltransferase</keyword>
<dbReference type="FunFam" id="3.90.550.10:FF:000051">
    <property type="entry name" value="Alpha-1,2-mannosyltransferase (Ktr4)"/>
    <property type="match status" value="1"/>
</dbReference>
<sequence length="1600" mass="181020">MADDSVVCRNETTDDSSSEEDDEEEEETDPRSQLRSLILANSTLSAFDKTPHRFVPEGVIENMMTEDVIRSCLEINQPSKKADEIVEFIKSRAKKTFAIAVLTWSKDIMTVMRSLKKKKIDDSKLPIKDEGVLGSKVFASEFFHNQWRFVAPIFSTDAPNHDLEASHILPFVSKNSESGRGSFGVVSQYFVHGNHLLPVSSENTTLAVKEIQATEDAQEVATHWENEARALRTMNQLNQKHIVRFITAFRRRMEHCREEHYLMFEWADGGNLCDLWKRMPTPILTAPLIKAIIKQILGLAKALEAAHNLNTTGSSYRHGDIKPENILIFGSEGSIGTFKIGDWGEARGHTKATEMRPSKTAAKYGTLRYEAPEVVTGVESATLGTITKRRSRLYDIWAMGCITLELLIWLLYGESKVMTFHNELGHDSFYEIINKNGKNEAKVHHVVTSWMERMADDPRCRVGTTAVGNILEIVRTGLLVVKLPPRLGQTMLSLPQRNRTDSALIIPNEDTNIISRGPIGEGGAIADVTKPAADLPSFIFSPAEPEHSEAPVQFQAAAGGPFRLLSDGFCQRLEEIDAEDEDESYWCLQESHLSMSKRSSLSYSASVPPTTDHGLIERNSSAYPRASEPDSHSLAAPNQPRVNYASPELDENDWRYQSGNSLALSLAASLKNMNMLGSTNHEATSRLCARCVEFQDQILIPGFSVSYDVQELETSELANACDLCSLLWDAVVRHGGATSPTITFDRNGPFLRIGGSGHPVLSVVRDLEQQFAPTTDVQLGFVILPNAGSTVHGVKEDDVIRLWATGAEDTGEWVALSHQWGSKHFSTTLETLQAHISGIDLSSLPATFRDAITVTRPESDFMTEAKRMEEVYSGAYCVIAASCATDHYSGFLKPRYRRKHVGLCREDKDQEPFYVCQNIDDFKSQVLDGDLHARGWVLQEHALARRTLFFTENQTYFECGEGVHCETSTLLTNKLAAFLGDPEFPHILSNASQGERILRYQELYRKYSRLGLSKPYDRPAAIDGLQQRLLRTMRVNGGFGVFDEGVTRGLLRRSLLWRRGADTGRLTRIHFPTESVVSTVPSWSWMAYTGGIDYLQPEFGSFEWEDLQSPWSPNSPQNISNTDFSTVNVALIATARQYDLGAAVLGEGELIFDTPNRSSMPKTLCVVLGKARGTLSSEMKRHYVLIIAIAGHGGRAGETMALPKSMRYLAGATICVFLYLFVQILRPGSETPIQVPSKLPTNQAGDWDHDPQLDPSGEPPEPLRRVEGDNYAPDNPKSARINATILSLVRNEELEDMLQSMRDLERTWNHKFNYPWTFFNDKPFTEEFKKATRAATKAQVRYELVPAEHWDVPSWINMDLYQESVSLLESLDVQYMGKKSYHQMCRWNSGMFSEHPALKDMQYYWRVEPNVHFFCDVDYDVFAWMQDHNKTYGFNINIYDSPDSVATLWPETRKFIQDHPDYVHPNNAREWLEDGKRRPENHKKAHGYSTCHFWSNFEIGDLSFWRSKKYRDYFNHLDRAGGFFYERWGDAPVHSVALGLFEDKNKIHWFRDIGYQHIPFFNCPNNPKCSGCVTGRFTDGEKWLNREDCRPLWFKYVGMD</sequence>
<feature type="region of interest" description="Disordered" evidence="4">
    <location>
        <begin position="1"/>
        <end position="33"/>
    </location>
</feature>
<dbReference type="InterPro" id="IPR029044">
    <property type="entry name" value="Nucleotide-diphossugar_trans"/>
</dbReference>
<feature type="compositionally biased region" description="Acidic residues" evidence="4">
    <location>
        <begin position="13"/>
        <end position="28"/>
    </location>
</feature>
<dbReference type="SUPFAM" id="SSF53448">
    <property type="entry name" value="Nucleotide-diphospho-sugar transferases"/>
    <property type="match status" value="1"/>
</dbReference>
<dbReference type="GO" id="GO:0005794">
    <property type="term" value="C:Golgi apparatus"/>
    <property type="evidence" value="ECO:0007669"/>
    <property type="project" value="TreeGrafter"/>
</dbReference>
<dbReference type="Proteomes" id="UP001056012">
    <property type="component" value="Chromosome 1"/>
</dbReference>
<feature type="region of interest" description="Disordered" evidence="4">
    <location>
        <begin position="622"/>
        <end position="646"/>
    </location>
</feature>
<dbReference type="GO" id="GO:0005524">
    <property type="term" value="F:ATP binding"/>
    <property type="evidence" value="ECO:0007669"/>
    <property type="project" value="InterPro"/>
</dbReference>
<dbReference type="Gene3D" id="1.10.510.10">
    <property type="entry name" value="Transferase(Phosphotransferase) domain 1"/>
    <property type="match status" value="1"/>
</dbReference>
<dbReference type="PANTHER" id="PTHR31121">
    <property type="entry name" value="ALPHA-1,2 MANNOSYLTRANSFERASE KTR1"/>
    <property type="match status" value="1"/>
</dbReference>
<dbReference type="GO" id="GO:0006487">
    <property type="term" value="P:protein N-linked glycosylation"/>
    <property type="evidence" value="ECO:0007669"/>
    <property type="project" value="TreeGrafter"/>
</dbReference>
<dbReference type="PROSITE" id="PS50011">
    <property type="entry name" value="PROTEIN_KINASE_DOM"/>
    <property type="match status" value="1"/>
</dbReference>
<evidence type="ECO:0000256" key="2">
    <source>
        <dbReference type="ARBA" id="ARBA00022676"/>
    </source>
</evidence>
<dbReference type="SUPFAM" id="SSF56112">
    <property type="entry name" value="Protein kinase-like (PK-like)"/>
    <property type="match status" value="1"/>
</dbReference>
<dbReference type="GO" id="GO:0006493">
    <property type="term" value="P:protein O-linked glycosylation"/>
    <property type="evidence" value="ECO:0007669"/>
    <property type="project" value="TreeGrafter"/>
</dbReference>
<dbReference type="Pfam" id="PF01793">
    <property type="entry name" value="Glyco_transf_15"/>
    <property type="match status" value="1"/>
</dbReference>
<keyword evidence="3" id="KW-0808">Transferase</keyword>
<dbReference type="Pfam" id="PF06985">
    <property type="entry name" value="HET"/>
    <property type="match status" value="1"/>
</dbReference>
<organism evidence="6 7">
    <name type="scientific">Curvularia clavata</name>
    <dbReference type="NCBI Taxonomy" id="95742"/>
    <lineage>
        <taxon>Eukaryota</taxon>
        <taxon>Fungi</taxon>
        <taxon>Dikarya</taxon>
        <taxon>Ascomycota</taxon>
        <taxon>Pezizomycotina</taxon>
        <taxon>Dothideomycetes</taxon>
        <taxon>Pleosporomycetidae</taxon>
        <taxon>Pleosporales</taxon>
        <taxon>Pleosporineae</taxon>
        <taxon>Pleosporaceae</taxon>
        <taxon>Curvularia</taxon>
    </lineage>
</organism>
<feature type="domain" description="Protein kinase" evidence="5">
    <location>
        <begin position="172"/>
        <end position="474"/>
    </location>
</feature>
<dbReference type="PROSITE" id="PS00108">
    <property type="entry name" value="PROTEIN_KINASE_ST"/>
    <property type="match status" value="1"/>
</dbReference>
<evidence type="ECO:0000256" key="1">
    <source>
        <dbReference type="ARBA" id="ARBA00007677"/>
    </source>
</evidence>
<accession>A0A9Q8YZN4</accession>
<dbReference type="VEuPathDB" id="FungiDB:yc1106_00176"/>
<reference evidence="6" key="1">
    <citation type="submission" date="2021-12" db="EMBL/GenBank/DDBJ databases">
        <title>Curvularia clavata genome.</title>
        <authorList>
            <person name="Cao Y."/>
        </authorList>
    </citation>
    <scope>NUCLEOTIDE SEQUENCE</scope>
    <source>
        <strain evidence="6">Yc1106</strain>
    </source>
</reference>
<evidence type="ECO:0000256" key="3">
    <source>
        <dbReference type="ARBA" id="ARBA00022679"/>
    </source>
</evidence>
<evidence type="ECO:0000313" key="6">
    <source>
        <dbReference type="EMBL" id="USP72902.1"/>
    </source>
</evidence>
<evidence type="ECO:0000313" key="7">
    <source>
        <dbReference type="Proteomes" id="UP001056012"/>
    </source>
</evidence>
<name>A0A9Q8YZN4_CURCL</name>
<dbReference type="InterPro" id="IPR000719">
    <property type="entry name" value="Prot_kinase_dom"/>
</dbReference>
<comment type="similarity">
    <text evidence="1">Belongs to the glycosyltransferase 15 family.</text>
</comment>
<dbReference type="GO" id="GO:0000026">
    <property type="term" value="F:alpha-1,2-mannosyltransferase activity"/>
    <property type="evidence" value="ECO:0007669"/>
    <property type="project" value="TreeGrafter"/>
</dbReference>
<dbReference type="PANTHER" id="PTHR31121:SF7">
    <property type="entry name" value="MANNOSYLTRANSFERASE KTR4-RELATED"/>
    <property type="match status" value="1"/>
</dbReference>
<dbReference type="GO" id="GO:0004672">
    <property type="term" value="F:protein kinase activity"/>
    <property type="evidence" value="ECO:0007669"/>
    <property type="project" value="InterPro"/>
</dbReference>
<dbReference type="InterPro" id="IPR011009">
    <property type="entry name" value="Kinase-like_dom_sf"/>
</dbReference>
<dbReference type="Gene3D" id="3.90.550.10">
    <property type="entry name" value="Spore Coat Polysaccharide Biosynthesis Protein SpsA, Chain A"/>
    <property type="match status" value="1"/>
</dbReference>
<gene>
    <name evidence="6" type="ORF">yc1106_00176</name>
</gene>
<dbReference type="EMBL" id="CP089274">
    <property type="protein sequence ID" value="USP72902.1"/>
    <property type="molecule type" value="Genomic_DNA"/>
</dbReference>
<protein>
    <recommendedName>
        <fullName evidence="5">Protein kinase domain-containing protein</fullName>
    </recommendedName>
</protein>
<dbReference type="InterPro" id="IPR008271">
    <property type="entry name" value="Ser/Thr_kinase_AS"/>
</dbReference>
<evidence type="ECO:0000259" key="5">
    <source>
        <dbReference type="PROSITE" id="PS50011"/>
    </source>
</evidence>
<dbReference type="InterPro" id="IPR002685">
    <property type="entry name" value="Glyco_trans_15"/>
</dbReference>
<dbReference type="Pfam" id="PF00069">
    <property type="entry name" value="Pkinase"/>
    <property type="match status" value="1"/>
</dbReference>
<proteinExistence type="inferred from homology"/>
<dbReference type="OrthoDB" id="4062651at2759"/>
<feature type="region of interest" description="Disordered" evidence="4">
    <location>
        <begin position="1235"/>
        <end position="1274"/>
    </location>
</feature>
<dbReference type="GO" id="GO:0000032">
    <property type="term" value="P:cell wall mannoprotein biosynthetic process"/>
    <property type="evidence" value="ECO:0007669"/>
    <property type="project" value="TreeGrafter"/>
</dbReference>
<keyword evidence="7" id="KW-1185">Reference proteome</keyword>
<feature type="compositionally biased region" description="Polar residues" evidence="4">
    <location>
        <begin position="1235"/>
        <end position="1244"/>
    </location>
</feature>
<dbReference type="SMART" id="SM00220">
    <property type="entry name" value="S_TKc"/>
    <property type="match status" value="1"/>
</dbReference>
<evidence type="ECO:0000256" key="4">
    <source>
        <dbReference type="SAM" id="MobiDB-lite"/>
    </source>
</evidence>